<protein>
    <submittedName>
        <fullName evidence="1">Helix-turn-helix domain-containing protein</fullName>
    </submittedName>
</protein>
<evidence type="ECO:0000313" key="2">
    <source>
        <dbReference type="Proteomes" id="UP000226442"/>
    </source>
</evidence>
<dbReference type="AlphaFoldDB" id="A0A2G4F103"/>
<dbReference type="Pfam" id="PF13565">
    <property type="entry name" value="HTH_32"/>
    <property type="match status" value="1"/>
</dbReference>
<organism evidence="1 2">
    <name type="scientific">Tychonema bourrellyi FEM_GT703</name>
    <dbReference type="NCBI Taxonomy" id="2040638"/>
    <lineage>
        <taxon>Bacteria</taxon>
        <taxon>Bacillati</taxon>
        <taxon>Cyanobacteriota</taxon>
        <taxon>Cyanophyceae</taxon>
        <taxon>Oscillatoriophycideae</taxon>
        <taxon>Oscillatoriales</taxon>
        <taxon>Microcoleaceae</taxon>
        <taxon>Tychonema</taxon>
    </lineage>
</organism>
<evidence type="ECO:0000313" key="1">
    <source>
        <dbReference type="EMBL" id="PHX55439.1"/>
    </source>
</evidence>
<dbReference type="SUPFAM" id="SSF46689">
    <property type="entry name" value="Homeodomain-like"/>
    <property type="match status" value="1"/>
</dbReference>
<sequence>MAGVCRLSITETIEELKSLLTEQKTVSGFQKIQALYLFKNCQIKTVKELALTIGVNRITVQRWLRKYRSDGLEGLLETKHSGGRKPAIPPLARASLAVRLSDPQKGFRSYGEIQEWLQQEYNIEASYKAVYATVRYQLKGKLTKV</sequence>
<name>A0A2G4F103_9CYAN</name>
<accession>A0A2G4F103</accession>
<dbReference type="EMBL" id="NXIB02000053">
    <property type="protein sequence ID" value="PHX55439.1"/>
    <property type="molecule type" value="Genomic_DNA"/>
</dbReference>
<proteinExistence type="predicted"/>
<gene>
    <name evidence="1" type="ORF">CP500_010885</name>
</gene>
<dbReference type="Proteomes" id="UP000226442">
    <property type="component" value="Unassembled WGS sequence"/>
</dbReference>
<keyword evidence="2" id="KW-1185">Reference proteome</keyword>
<reference evidence="1" key="1">
    <citation type="submission" date="2017-10" db="EMBL/GenBank/DDBJ databases">
        <title>Draft genome sequence of the planktic cyanobacteria Tychonema bourrellyi isolated from alpine lentic freshwater.</title>
        <authorList>
            <person name="Tett A."/>
            <person name="Armanini F."/>
            <person name="Asnicar F."/>
            <person name="Boscaini A."/>
            <person name="Pasolli E."/>
            <person name="Zolfo M."/>
            <person name="Donati C."/>
            <person name="Salmaso N."/>
            <person name="Segata N."/>
        </authorList>
    </citation>
    <scope>NUCLEOTIDE SEQUENCE</scope>
    <source>
        <strain evidence="1">FEM_GT703</strain>
    </source>
</reference>
<dbReference type="InterPro" id="IPR009057">
    <property type="entry name" value="Homeodomain-like_sf"/>
</dbReference>
<comment type="caution">
    <text evidence="1">The sequence shown here is derived from an EMBL/GenBank/DDBJ whole genome shotgun (WGS) entry which is preliminary data.</text>
</comment>